<comment type="caution">
    <text evidence="2">The sequence shown here is derived from an EMBL/GenBank/DDBJ whole genome shotgun (WGS) entry which is preliminary data.</text>
</comment>
<evidence type="ECO:0000313" key="2">
    <source>
        <dbReference type="EMBL" id="MQL75138.1"/>
    </source>
</evidence>
<organism evidence="2 3">
    <name type="scientific">Colocasia esculenta</name>
    <name type="common">Wild taro</name>
    <name type="synonym">Arum esculentum</name>
    <dbReference type="NCBI Taxonomy" id="4460"/>
    <lineage>
        <taxon>Eukaryota</taxon>
        <taxon>Viridiplantae</taxon>
        <taxon>Streptophyta</taxon>
        <taxon>Embryophyta</taxon>
        <taxon>Tracheophyta</taxon>
        <taxon>Spermatophyta</taxon>
        <taxon>Magnoliopsida</taxon>
        <taxon>Liliopsida</taxon>
        <taxon>Araceae</taxon>
        <taxon>Aroideae</taxon>
        <taxon>Colocasieae</taxon>
        <taxon>Colocasia</taxon>
    </lineage>
</organism>
<keyword evidence="3" id="KW-1185">Reference proteome</keyword>
<name>A0A843TUB8_COLES</name>
<evidence type="ECO:0000313" key="3">
    <source>
        <dbReference type="Proteomes" id="UP000652761"/>
    </source>
</evidence>
<accession>A0A843TUB8</accession>
<feature type="compositionally biased region" description="Basic residues" evidence="1">
    <location>
        <begin position="33"/>
        <end position="48"/>
    </location>
</feature>
<dbReference type="Proteomes" id="UP000652761">
    <property type="component" value="Unassembled WGS sequence"/>
</dbReference>
<dbReference type="AlphaFoldDB" id="A0A843TUB8"/>
<protein>
    <submittedName>
        <fullName evidence="2">Uncharacterized protein</fullName>
    </submittedName>
</protein>
<gene>
    <name evidence="2" type="ORF">Taro_007535</name>
</gene>
<proteinExistence type="predicted"/>
<reference evidence="2" key="1">
    <citation type="submission" date="2017-07" db="EMBL/GenBank/DDBJ databases">
        <title>Taro Niue Genome Assembly and Annotation.</title>
        <authorList>
            <person name="Atibalentja N."/>
            <person name="Keating K."/>
            <person name="Fields C.J."/>
        </authorList>
    </citation>
    <scope>NUCLEOTIDE SEQUENCE</scope>
    <source>
        <strain evidence="2">Niue_2</strain>
        <tissue evidence="2">Leaf</tissue>
    </source>
</reference>
<feature type="region of interest" description="Disordered" evidence="1">
    <location>
        <begin position="24"/>
        <end position="49"/>
    </location>
</feature>
<dbReference type="EMBL" id="NMUH01000238">
    <property type="protein sequence ID" value="MQL75138.1"/>
    <property type="molecule type" value="Genomic_DNA"/>
</dbReference>
<evidence type="ECO:0000256" key="1">
    <source>
        <dbReference type="SAM" id="MobiDB-lite"/>
    </source>
</evidence>
<sequence length="63" mass="6936">MYLLPRAGRLQNLLADGTPTLIVSSSRGSRAARTARSRDRRKNHHQGRHNILPCAGQSILCSV</sequence>